<dbReference type="RefSeq" id="WP_259100656.1">
    <property type="nucleotide sequence ID" value="NZ_CP130454.1"/>
</dbReference>
<organism evidence="1 2">
    <name type="scientific">Candidatus Fervidibacter sacchari</name>
    <dbReference type="NCBI Taxonomy" id="1448929"/>
    <lineage>
        <taxon>Bacteria</taxon>
        <taxon>Candidatus Fervidibacterota</taxon>
        <taxon>Candidatus Fervidibacter</taxon>
    </lineage>
</organism>
<reference evidence="1 2" key="1">
    <citation type="submission" date="2022-08" db="EMBL/GenBank/DDBJ databases">
        <title>Bacterial and archaeal communities from various locations to study Microbial Dark Matter (Phase II).</title>
        <authorList>
            <person name="Stepanauskas R."/>
        </authorList>
    </citation>
    <scope>NUCLEOTIDE SEQUENCE [LARGE SCALE GENOMIC DNA]</scope>
    <source>
        <strain evidence="1 2">PD1</strain>
    </source>
</reference>
<protein>
    <submittedName>
        <fullName evidence="1">HTH domain antitoxin</fullName>
    </submittedName>
</protein>
<evidence type="ECO:0000313" key="1">
    <source>
        <dbReference type="EMBL" id="MCS3920673.1"/>
    </source>
</evidence>
<dbReference type="EMBL" id="JANUCP010000006">
    <property type="protein sequence ID" value="MCS3920673.1"/>
    <property type="molecule type" value="Genomic_DNA"/>
</dbReference>
<comment type="caution">
    <text evidence="1">The sequence shown here is derived from an EMBL/GenBank/DDBJ whole genome shotgun (WGS) entry which is preliminary data.</text>
</comment>
<sequence length="88" mass="9983">MAELKLDLPPDLLKVLESLGDPQQMIKECLVLELYRRGEISSGKAAELLGMSRLEFIQYSGRLGIPFFRYSPEELEAELRDLEGLGKK</sequence>
<accession>A0ABT2ERS5</accession>
<dbReference type="InterPro" id="IPR005368">
    <property type="entry name" value="UPF0175"/>
</dbReference>
<name>A0ABT2ERS5_9BACT</name>
<gene>
    <name evidence="1" type="ORF">M2350_003108</name>
</gene>
<keyword evidence="2" id="KW-1185">Reference proteome</keyword>
<evidence type="ECO:0000313" key="2">
    <source>
        <dbReference type="Proteomes" id="UP001204798"/>
    </source>
</evidence>
<dbReference type="Pfam" id="PF03683">
    <property type="entry name" value="UPF0175"/>
    <property type="match status" value="1"/>
</dbReference>
<proteinExistence type="predicted"/>
<dbReference type="Proteomes" id="UP001204798">
    <property type="component" value="Unassembled WGS sequence"/>
</dbReference>